<reference evidence="3" key="1">
    <citation type="submission" date="2014-11" db="EMBL/GenBank/DDBJ databases">
        <authorList>
            <person name="Otto D Thomas"/>
            <person name="Naeem Raeece"/>
        </authorList>
    </citation>
    <scope>NUCLEOTIDE SEQUENCE</scope>
</reference>
<proteinExistence type="predicted"/>
<gene>
    <name evidence="3" type="ORF">Cvel_23948</name>
</gene>
<keyword evidence="2" id="KW-0732">Signal</keyword>
<evidence type="ECO:0000313" key="3">
    <source>
        <dbReference type="EMBL" id="CEM36315.1"/>
    </source>
</evidence>
<protein>
    <submittedName>
        <fullName evidence="3">Uncharacterized protein</fullName>
    </submittedName>
</protein>
<accession>A0A0G4GYS7</accession>
<name>A0A0G4GYS7_9ALVE</name>
<feature type="signal peptide" evidence="2">
    <location>
        <begin position="1"/>
        <end position="18"/>
    </location>
</feature>
<feature type="region of interest" description="Disordered" evidence="1">
    <location>
        <begin position="53"/>
        <end position="85"/>
    </location>
</feature>
<evidence type="ECO:0000256" key="1">
    <source>
        <dbReference type="SAM" id="MobiDB-lite"/>
    </source>
</evidence>
<organism evidence="3">
    <name type="scientific">Chromera velia CCMP2878</name>
    <dbReference type="NCBI Taxonomy" id="1169474"/>
    <lineage>
        <taxon>Eukaryota</taxon>
        <taxon>Sar</taxon>
        <taxon>Alveolata</taxon>
        <taxon>Colpodellida</taxon>
        <taxon>Chromeraceae</taxon>
        <taxon>Chromera</taxon>
    </lineage>
</organism>
<feature type="compositionally biased region" description="Low complexity" evidence="1">
    <location>
        <begin position="59"/>
        <end position="77"/>
    </location>
</feature>
<evidence type="ECO:0000256" key="2">
    <source>
        <dbReference type="SAM" id="SignalP"/>
    </source>
</evidence>
<sequence>MPQLFFLLTFFTPALLQGENCAIVGKDASAIEGLQKEESHRQSGCLHFPTIMQGSQNGSLTRSPTPRSTMRSPSVSSGPNATGICTTARVPSVKARDVPVTSTHVETELFNVRGSSPRSLLRSGGTSAWSVWRLSYLPSRHRRRSLHDLRHQDLRERSRGDPYHQLHYESSTVTQTVPKLHRDSTRRVIETATTEEIFTAHDDVNVEVDSESTRPTTYPEAVPTLFSYSSDTLSETVSMQR</sequence>
<dbReference type="EMBL" id="CDMZ01001693">
    <property type="protein sequence ID" value="CEM36315.1"/>
    <property type="molecule type" value="Genomic_DNA"/>
</dbReference>
<feature type="chain" id="PRO_5005190849" evidence="2">
    <location>
        <begin position="19"/>
        <end position="241"/>
    </location>
</feature>
<dbReference type="AlphaFoldDB" id="A0A0G4GYS7"/>
<dbReference type="VEuPathDB" id="CryptoDB:Cvel_23948"/>